<evidence type="ECO:0000259" key="5">
    <source>
        <dbReference type="Pfam" id="PF00593"/>
    </source>
</evidence>
<dbReference type="PROSITE" id="PS52016">
    <property type="entry name" value="TONB_DEPENDENT_REC_3"/>
    <property type="match status" value="1"/>
</dbReference>
<evidence type="ECO:0000259" key="6">
    <source>
        <dbReference type="Pfam" id="PF07715"/>
    </source>
</evidence>
<dbReference type="Pfam" id="PF00593">
    <property type="entry name" value="TonB_dep_Rec_b-barrel"/>
    <property type="match status" value="1"/>
</dbReference>
<dbReference type="InterPro" id="IPR012910">
    <property type="entry name" value="Plug_dom"/>
</dbReference>
<dbReference type="CDD" id="cd01347">
    <property type="entry name" value="ligand_gated_channel"/>
    <property type="match status" value="1"/>
</dbReference>
<keyword evidence="2 3" id="KW-0472">Membrane</keyword>
<name>A0ABS6AEG1_9RHOB</name>
<sequence>MNRHFAAITILLGSTALPAAVAAQDPALEVPASEDTLIQNPAAERATALDPIVLSAGVEQVASSVPQSVSVVGGAELNEIQAGNIGDILENVPGVAGVGSGGFFGQGFNIRGFGSPGTAASEAGIVQLIDGEEKYYESYRQGSIFVEPDFLKRVEVLRGPGASTLYGSGALGGIISMETIDAADVIPLGQTSGGRVRLGYASNPDTAFGSIAWGWMPSDDFQALAALAFRKLGDTTDADGDVIVRSNSETPNVLLKATKTFGDQYVEASYQHLEAEGDDQDFNQLDGPQIGLFPGFPGWGVGDILTRDQVARLEWGWAPADNRYIDTMVSLSYTNTIKDTKQGSDPDEPIMDSLLGRRDYALWRLRAQNVSDLSGENFDHFLTIGAETSKQDRSNSTTSSSHPEGYTRSAAIFAWSQSEWGRFSMNAGLRYQRQNTEAKDSVAGVTDEVDGNSFEPQIALMYSLTDAWSVFGSLALVNRLPTVDELYDGFMGGAPSPDLKNEEGRNIEIGVSYASTDLLRAGDEASMKLTLFHNRIDNMIMRTNMPAPTPSYVNIDRAYLRGGELEASYLSGDWLLNAGVSVVDGEDQDGEVLDTLPNNTLLLSAVWQATPDWQLGARGTLAQGRDKPDDSHRGGYGVYDIFAIWTPQQGALDGLEVNMGIDNLTNREYVPATYVTGPAPGRNFKVSLSRAF</sequence>
<protein>
    <submittedName>
        <fullName evidence="7">TonB-dependent receptor</fullName>
    </submittedName>
</protein>
<dbReference type="Proteomes" id="UP001166191">
    <property type="component" value="Unassembled WGS sequence"/>
</dbReference>
<feature type="chain" id="PRO_5046111337" evidence="4">
    <location>
        <begin position="20"/>
        <end position="692"/>
    </location>
</feature>
<comment type="subcellular location">
    <subcellularLocation>
        <location evidence="2">Cell outer membrane</location>
        <topology evidence="2">Multi-pass membrane protein</topology>
    </subcellularLocation>
</comment>
<gene>
    <name evidence="7" type="ORF">KNW02_02095</name>
</gene>
<keyword evidence="3" id="KW-0798">TonB box</keyword>
<feature type="domain" description="TonB-dependent receptor-like beta-barrel" evidence="5">
    <location>
        <begin position="279"/>
        <end position="664"/>
    </location>
</feature>
<dbReference type="PANTHER" id="PTHR30069:SF41">
    <property type="entry name" value="HEME_HEMOPEXIN UTILIZATION PROTEIN C"/>
    <property type="match status" value="1"/>
</dbReference>
<dbReference type="Pfam" id="PF07715">
    <property type="entry name" value="Plug"/>
    <property type="match status" value="1"/>
</dbReference>
<keyword evidence="2" id="KW-0812">Transmembrane</keyword>
<dbReference type="InterPro" id="IPR011276">
    <property type="entry name" value="TonB_haem/Hb_rcpt"/>
</dbReference>
<keyword evidence="8" id="KW-1185">Reference proteome</keyword>
<dbReference type="PANTHER" id="PTHR30069">
    <property type="entry name" value="TONB-DEPENDENT OUTER MEMBRANE RECEPTOR"/>
    <property type="match status" value="1"/>
</dbReference>
<dbReference type="NCBIfam" id="TIGR01785">
    <property type="entry name" value="TonB-hemin"/>
    <property type="match status" value="1"/>
</dbReference>
<reference evidence="7" key="1">
    <citation type="submission" date="2021-06" db="EMBL/GenBank/DDBJ databases">
        <title>Paracoccus bacterium XHP0099 sp. nov., isolated from the surface waters of the Yellow Sea.</title>
        <authorList>
            <person name="Xue H."/>
            <person name="Zhang D."/>
        </authorList>
    </citation>
    <scope>NUCLEOTIDE SEQUENCE</scope>
    <source>
        <strain evidence="7">XHP0099</strain>
    </source>
</reference>
<keyword evidence="4" id="KW-0732">Signal</keyword>
<feature type="signal peptide" evidence="4">
    <location>
        <begin position="1"/>
        <end position="19"/>
    </location>
</feature>
<accession>A0ABS6AEG1</accession>
<keyword evidence="7" id="KW-0675">Receptor</keyword>
<comment type="similarity">
    <text evidence="1 2 3">Belongs to the TonB-dependent receptor family.</text>
</comment>
<evidence type="ECO:0000256" key="2">
    <source>
        <dbReference type="PROSITE-ProRule" id="PRU01360"/>
    </source>
</evidence>
<organism evidence="7 8">
    <name type="scientific">Paracoccus marinaquae</name>
    <dbReference type="NCBI Taxonomy" id="2841926"/>
    <lineage>
        <taxon>Bacteria</taxon>
        <taxon>Pseudomonadati</taxon>
        <taxon>Pseudomonadota</taxon>
        <taxon>Alphaproteobacteria</taxon>
        <taxon>Rhodobacterales</taxon>
        <taxon>Paracoccaceae</taxon>
        <taxon>Paracoccus</taxon>
    </lineage>
</organism>
<proteinExistence type="inferred from homology"/>
<evidence type="ECO:0000313" key="7">
    <source>
        <dbReference type="EMBL" id="MBU3028908.1"/>
    </source>
</evidence>
<evidence type="ECO:0000256" key="4">
    <source>
        <dbReference type="SAM" id="SignalP"/>
    </source>
</evidence>
<dbReference type="EMBL" id="JAHKNG010000002">
    <property type="protein sequence ID" value="MBU3028908.1"/>
    <property type="molecule type" value="Genomic_DNA"/>
</dbReference>
<evidence type="ECO:0000313" key="8">
    <source>
        <dbReference type="Proteomes" id="UP001166191"/>
    </source>
</evidence>
<evidence type="ECO:0000256" key="3">
    <source>
        <dbReference type="RuleBase" id="RU003357"/>
    </source>
</evidence>
<dbReference type="InterPro" id="IPR039426">
    <property type="entry name" value="TonB-dep_rcpt-like"/>
</dbReference>
<keyword evidence="2" id="KW-0998">Cell outer membrane</keyword>
<dbReference type="InterPro" id="IPR000531">
    <property type="entry name" value="Beta-barrel_TonB"/>
</dbReference>
<feature type="domain" description="TonB-dependent receptor plug" evidence="6">
    <location>
        <begin position="63"/>
        <end position="174"/>
    </location>
</feature>
<keyword evidence="2" id="KW-0813">Transport</keyword>
<evidence type="ECO:0000256" key="1">
    <source>
        <dbReference type="ARBA" id="ARBA00009810"/>
    </source>
</evidence>
<comment type="caution">
    <text evidence="7">The sequence shown here is derived from an EMBL/GenBank/DDBJ whole genome shotgun (WGS) entry which is preliminary data.</text>
</comment>
<dbReference type="RefSeq" id="WP_216031603.1">
    <property type="nucleotide sequence ID" value="NZ_JAHKNG010000002.1"/>
</dbReference>
<keyword evidence="2" id="KW-1134">Transmembrane beta strand</keyword>